<evidence type="ECO:0000313" key="3">
    <source>
        <dbReference type="Proteomes" id="UP000018721"/>
    </source>
</evidence>
<feature type="region of interest" description="Disordered" evidence="1">
    <location>
        <begin position="66"/>
        <end position="92"/>
    </location>
</feature>
<evidence type="ECO:0000256" key="1">
    <source>
        <dbReference type="SAM" id="MobiDB-lite"/>
    </source>
</evidence>
<name>V9EPA4_PHYNI</name>
<dbReference type="Proteomes" id="UP000018721">
    <property type="component" value="Unassembled WGS sequence"/>
</dbReference>
<protein>
    <submittedName>
        <fullName evidence="2">Uncharacterized protein</fullName>
    </submittedName>
</protein>
<dbReference type="AlphaFoldDB" id="V9EPA4"/>
<gene>
    <name evidence="2" type="ORF">F443_14247</name>
</gene>
<evidence type="ECO:0000313" key="2">
    <source>
        <dbReference type="EMBL" id="ETI40333.1"/>
    </source>
</evidence>
<keyword evidence="3" id="KW-1185">Reference proteome</keyword>
<dbReference type="HOGENOM" id="CLU_810061_0_0_1"/>
<reference evidence="2 3" key="1">
    <citation type="submission" date="2013-11" db="EMBL/GenBank/DDBJ databases">
        <title>The Genome Sequence of Phytophthora parasitica P1569.</title>
        <authorList>
            <consortium name="The Broad Institute Genomics Platform"/>
            <person name="Russ C."/>
            <person name="Tyler B."/>
            <person name="Panabieres F."/>
            <person name="Shan W."/>
            <person name="Tripathy S."/>
            <person name="Grunwald N."/>
            <person name="Machado M."/>
            <person name="Johnson C.S."/>
            <person name="Arredondo F."/>
            <person name="Hong C."/>
            <person name="Coffey M."/>
            <person name="Young S.K."/>
            <person name="Zeng Q."/>
            <person name="Gargeya S."/>
            <person name="Fitzgerald M."/>
            <person name="Abouelleil A."/>
            <person name="Alvarado L."/>
            <person name="Chapman S.B."/>
            <person name="Gainer-Dewar J."/>
            <person name="Goldberg J."/>
            <person name="Griggs A."/>
            <person name="Gujja S."/>
            <person name="Hansen M."/>
            <person name="Howarth C."/>
            <person name="Imamovic A."/>
            <person name="Ireland A."/>
            <person name="Larimer J."/>
            <person name="McCowan C."/>
            <person name="Murphy C."/>
            <person name="Pearson M."/>
            <person name="Poon T.W."/>
            <person name="Priest M."/>
            <person name="Roberts A."/>
            <person name="Saif S."/>
            <person name="Shea T."/>
            <person name="Sykes S."/>
            <person name="Wortman J."/>
            <person name="Nusbaum C."/>
            <person name="Birren B."/>
        </authorList>
    </citation>
    <scope>NUCLEOTIDE SEQUENCE [LARGE SCALE GENOMIC DNA]</scope>
    <source>
        <strain evidence="2 3">P1569</strain>
    </source>
</reference>
<dbReference type="EMBL" id="ANIZ01002467">
    <property type="protein sequence ID" value="ETI40333.1"/>
    <property type="molecule type" value="Genomic_DNA"/>
</dbReference>
<proteinExistence type="predicted"/>
<comment type="caution">
    <text evidence="2">The sequence shown here is derived from an EMBL/GenBank/DDBJ whole genome shotgun (WGS) entry which is preliminary data.</text>
</comment>
<accession>V9EPA4</accession>
<sequence length="343" mass="39089">MVFALLGHCSYLSSDMFWCIFPHDYANMCYSKKHAVKNPNNTNEPQSDNEFTPVTDRLEGIIREVQQERSGRGNQDTPGPPDPDDSVRDGVGTNGELSGAYEKFWRSGGARMFNIDGKIVFLSQAESYLHRSPYFSDYAPIEFESIVDICLRDSTIETTKHLLYPHYEGCIRAKFKTPMLGGAPLPSYTATRAYKTKMNNLARLLLATFTPWTSPTNTPEFELSTTGLQNLCQLWDNHAATFLQRQRHRSFANILKRGHRSSSSGRTYSNWRSRNADRWKSPSCFNIARPEMLSTSSTNNSPTIDMEIHGMFAVSEDVFQLINLTIRHKKDAQELVQGMRLRF</sequence>
<organism evidence="2 3">
    <name type="scientific">Phytophthora nicotianae P1569</name>
    <dbReference type="NCBI Taxonomy" id="1317065"/>
    <lineage>
        <taxon>Eukaryota</taxon>
        <taxon>Sar</taxon>
        <taxon>Stramenopiles</taxon>
        <taxon>Oomycota</taxon>
        <taxon>Peronosporomycetes</taxon>
        <taxon>Peronosporales</taxon>
        <taxon>Peronosporaceae</taxon>
        <taxon>Phytophthora</taxon>
    </lineage>
</organism>